<dbReference type="GO" id="GO:0008233">
    <property type="term" value="F:peptidase activity"/>
    <property type="evidence" value="ECO:0007669"/>
    <property type="project" value="InterPro"/>
</dbReference>
<sequence length="117" mass="13622">KFYGKNFSLQTLRERCFISREGVSMLGISDAAESIGFRTMGVRLSYEQFVKEVNFPCIVHWKQKHFIVVYKIRKNKIFVADPAHGRVKYTKEEFLKKWVSSKKDGEEVGLCLLVEPT</sequence>
<evidence type="ECO:0000259" key="1">
    <source>
        <dbReference type="PROSITE" id="PS50990"/>
    </source>
</evidence>
<dbReference type="GO" id="GO:0016020">
    <property type="term" value="C:membrane"/>
    <property type="evidence" value="ECO:0007669"/>
    <property type="project" value="InterPro"/>
</dbReference>
<dbReference type="GO" id="GO:0006508">
    <property type="term" value="P:proteolysis"/>
    <property type="evidence" value="ECO:0007669"/>
    <property type="project" value="InterPro"/>
</dbReference>
<dbReference type="Pfam" id="PF03412">
    <property type="entry name" value="Peptidase_C39"/>
    <property type="match status" value="1"/>
</dbReference>
<proteinExistence type="predicted"/>
<dbReference type="GO" id="GO:0005524">
    <property type="term" value="F:ATP binding"/>
    <property type="evidence" value="ECO:0007669"/>
    <property type="project" value="InterPro"/>
</dbReference>
<feature type="domain" description="Peptidase C39" evidence="1">
    <location>
        <begin position="1"/>
        <end position="105"/>
    </location>
</feature>
<evidence type="ECO:0000313" key="2">
    <source>
        <dbReference type="EMBL" id="GAH40994.1"/>
    </source>
</evidence>
<dbReference type="CDD" id="cd02418">
    <property type="entry name" value="Peptidase_C39B"/>
    <property type="match status" value="1"/>
</dbReference>
<organism evidence="2">
    <name type="scientific">marine sediment metagenome</name>
    <dbReference type="NCBI Taxonomy" id="412755"/>
    <lineage>
        <taxon>unclassified sequences</taxon>
        <taxon>metagenomes</taxon>
        <taxon>ecological metagenomes</taxon>
    </lineage>
</organism>
<reference evidence="2" key="1">
    <citation type="journal article" date="2014" name="Front. Microbiol.">
        <title>High frequency of phylogenetically diverse reductive dehalogenase-homologous genes in deep subseafloor sedimentary metagenomes.</title>
        <authorList>
            <person name="Kawai M."/>
            <person name="Futagami T."/>
            <person name="Toyoda A."/>
            <person name="Takaki Y."/>
            <person name="Nishi S."/>
            <person name="Hori S."/>
            <person name="Arai W."/>
            <person name="Tsubouchi T."/>
            <person name="Morono Y."/>
            <person name="Uchiyama I."/>
            <person name="Ito T."/>
            <person name="Fujiyama A."/>
            <person name="Inagaki F."/>
            <person name="Takami H."/>
        </authorList>
    </citation>
    <scope>NUCLEOTIDE SEQUENCE</scope>
    <source>
        <strain evidence="2">Expedition CK06-06</strain>
    </source>
</reference>
<gene>
    <name evidence="2" type="ORF">S03H2_26278</name>
</gene>
<feature type="non-terminal residue" evidence="2">
    <location>
        <position position="117"/>
    </location>
</feature>
<feature type="non-terminal residue" evidence="2">
    <location>
        <position position="1"/>
    </location>
</feature>
<dbReference type="EMBL" id="BARU01015171">
    <property type="protein sequence ID" value="GAH40994.1"/>
    <property type="molecule type" value="Genomic_DNA"/>
</dbReference>
<dbReference type="Gene3D" id="3.90.70.10">
    <property type="entry name" value="Cysteine proteinases"/>
    <property type="match status" value="1"/>
</dbReference>
<protein>
    <recommendedName>
        <fullName evidence="1">Peptidase C39 domain-containing protein</fullName>
    </recommendedName>
</protein>
<dbReference type="InterPro" id="IPR005074">
    <property type="entry name" value="Peptidase_C39"/>
</dbReference>
<comment type="caution">
    <text evidence="2">The sequence shown here is derived from an EMBL/GenBank/DDBJ whole genome shotgun (WGS) entry which is preliminary data.</text>
</comment>
<dbReference type="PROSITE" id="PS50990">
    <property type="entry name" value="PEPTIDASE_C39"/>
    <property type="match status" value="1"/>
</dbReference>
<dbReference type="AlphaFoldDB" id="X1GHD4"/>
<name>X1GHD4_9ZZZZ</name>
<accession>X1GHD4</accession>